<organism evidence="2 3">
    <name type="scientific">Alloalcanivorax marinus</name>
    <dbReference type="NCBI Taxonomy" id="1177169"/>
    <lineage>
        <taxon>Bacteria</taxon>
        <taxon>Pseudomonadati</taxon>
        <taxon>Pseudomonadota</taxon>
        <taxon>Gammaproteobacteria</taxon>
        <taxon>Oceanospirillales</taxon>
        <taxon>Alcanivoracaceae</taxon>
        <taxon>Alloalcanivorax</taxon>
    </lineage>
</organism>
<name>A0A9Q3UMM9_9GAMM</name>
<dbReference type="PANTHER" id="PTHR42877:SF4">
    <property type="entry name" value="FAD_NAD(P)-BINDING DOMAIN-CONTAINING PROTEIN-RELATED"/>
    <property type="match status" value="1"/>
</dbReference>
<sequence length="549" mass="62347">MNVAEDRIQQSRRGQRAPRHGSAEPDHEILIIGAGFAGMGAAIELLSRGMKSLSIIERAADVGGTWRDNRYPGVAVDITSFVYSFSFEQNPNWSRVFAPGDELQNYARRVASKYGLYPYIRFGVSVKRAEFDEGEHLWRVTTDKGCVTARHLVSATGGLISPKMPDIEGVEDFQGERMHTARWDHEVDLTGKRVAVIGTGATAVQLIPEIAPRVAHLDVYQRTPIWVLKKPDVRMPGWMRTVFRWSSLAQQGVRTTTDALTESLMIIAAVYYRRFPWLVQWAQRAGVNNMREQLPDNPELWGKLTPRYGFGCKRPTFSNNYFSTFSRSNVDLITTPIQRITPKGIETIDGIEHEIDVLILATGYKVFEKGNLPSYEVVGRGGVDLGEFWERNRYQAYEGLTVPGYPNLYIMLGPYALIGSSYFKMVEGNAIHVARCIQAARKRDATCVEIRQDVHDRYFRNIQRRQQGTVFLNHNCAASNSYYFDHHGDAPMLRPSTSFEMLWRAKHLPMAHYHFKKAYPAGWLSDDSRLTSNSRPFPGDDTVAEVIRR</sequence>
<dbReference type="EMBL" id="JAJGNA010000028">
    <property type="protein sequence ID" value="MCC4310086.1"/>
    <property type="molecule type" value="Genomic_DNA"/>
</dbReference>
<dbReference type="Pfam" id="PF13738">
    <property type="entry name" value="Pyr_redox_3"/>
    <property type="match status" value="1"/>
</dbReference>
<dbReference type="PRINTS" id="PR00469">
    <property type="entry name" value="PNDRDTASEII"/>
</dbReference>
<proteinExistence type="predicted"/>
<accession>A0A9Q3UMM9</accession>
<feature type="region of interest" description="Disordered" evidence="1">
    <location>
        <begin position="1"/>
        <end position="23"/>
    </location>
</feature>
<dbReference type="Proteomes" id="UP001108027">
    <property type="component" value="Unassembled WGS sequence"/>
</dbReference>
<keyword evidence="3" id="KW-1185">Reference proteome</keyword>
<dbReference type="RefSeq" id="WP_116028214.1">
    <property type="nucleotide sequence ID" value="NZ_ARXL01000013.1"/>
</dbReference>
<reference evidence="2" key="1">
    <citation type="submission" date="2021-10" db="EMBL/GenBank/DDBJ databases">
        <title>The diversity and Nitrogen Metabolism of Culturable Nitrate-Utilizing Bacteria Within the Oxygen Minimum Zone of the Changjiang (Yangtze River)Estuary.</title>
        <authorList>
            <person name="Zhang D."/>
            <person name="Zheng J."/>
            <person name="Liu S."/>
            <person name="He W."/>
        </authorList>
    </citation>
    <scope>NUCLEOTIDE SEQUENCE</scope>
    <source>
        <strain evidence="2">FXH-223</strain>
    </source>
</reference>
<evidence type="ECO:0000313" key="2">
    <source>
        <dbReference type="EMBL" id="MCC4310086.1"/>
    </source>
</evidence>
<dbReference type="SUPFAM" id="SSF51905">
    <property type="entry name" value="FAD/NAD(P)-binding domain"/>
    <property type="match status" value="1"/>
</dbReference>
<evidence type="ECO:0000313" key="3">
    <source>
        <dbReference type="Proteomes" id="UP001108027"/>
    </source>
</evidence>
<dbReference type="PANTHER" id="PTHR42877">
    <property type="entry name" value="L-ORNITHINE N(5)-MONOOXYGENASE-RELATED"/>
    <property type="match status" value="1"/>
</dbReference>
<dbReference type="Gene3D" id="3.50.50.60">
    <property type="entry name" value="FAD/NAD(P)-binding domain"/>
    <property type="match status" value="2"/>
</dbReference>
<comment type="caution">
    <text evidence="2">The sequence shown here is derived from an EMBL/GenBank/DDBJ whole genome shotgun (WGS) entry which is preliminary data.</text>
</comment>
<protein>
    <submittedName>
        <fullName evidence="2">NAD(P)/FAD-dependent oxidoreductase</fullName>
    </submittedName>
</protein>
<dbReference type="AlphaFoldDB" id="A0A9Q3UMM9"/>
<evidence type="ECO:0000256" key="1">
    <source>
        <dbReference type="SAM" id="MobiDB-lite"/>
    </source>
</evidence>
<dbReference type="InterPro" id="IPR036188">
    <property type="entry name" value="FAD/NAD-bd_sf"/>
</dbReference>
<gene>
    <name evidence="2" type="ORF">LL252_16040</name>
</gene>
<dbReference type="InterPro" id="IPR051209">
    <property type="entry name" value="FAD-bind_Monooxygenase_sf"/>
</dbReference>